<dbReference type="Proteomes" id="UP000271162">
    <property type="component" value="Unassembled WGS sequence"/>
</dbReference>
<dbReference type="InterPro" id="IPR003961">
    <property type="entry name" value="FN3_dom"/>
</dbReference>
<gene>
    <name evidence="7" type="ORF">NBR_LOCUS16943</name>
</gene>
<dbReference type="Gene3D" id="2.10.25.10">
    <property type="entry name" value="Laminin"/>
    <property type="match status" value="1"/>
</dbReference>
<feature type="region of interest" description="Disordered" evidence="4">
    <location>
        <begin position="21"/>
        <end position="56"/>
    </location>
</feature>
<feature type="domain" description="VWFA" evidence="5">
    <location>
        <begin position="157"/>
        <end position="331"/>
    </location>
</feature>
<dbReference type="PANTHER" id="PTHR24020:SF20">
    <property type="entry name" value="PH DOMAIN-CONTAINING PROTEIN"/>
    <property type="match status" value="1"/>
</dbReference>
<feature type="domain" description="Fibronectin type-III" evidence="6">
    <location>
        <begin position="814"/>
        <end position="908"/>
    </location>
</feature>
<dbReference type="EMBL" id="UYSL01022479">
    <property type="protein sequence ID" value="VDL80556.1"/>
    <property type="molecule type" value="Genomic_DNA"/>
</dbReference>
<dbReference type="Gene3D" id="3.40.50.410">
    <property type="entry name" value="von Willebrand factor, type A domain"/>
    <property type="match status" value="2"/>
</dbReference>
<dbReference type="InterPro" id="IPR050525">
    <property type="entry name" value="ECM_Assembly_Org"/>
</dbReference>
<dbReference type="PANTHER" id="PTHR24020">
    <property type="entry name" value="COLLAGEN ALPHA"/>
    <property type="match status" value="1"/>
</dbReference>
<keyword evidence="2" id="KW-0964">Secreted</keyword>
<dbReference type="Pfam" id="PF14670">
    <property type="entry name" value="FXa_inhibition"/>
    <property type="match status" value="1"/>
</dbReference>
<dbReference type="STRING" id="27835.A0A0N4YJ21"/>
<dbReference type="Gene3D" id="2.60.40.10">
    <property type="entry name" value="Immunoglobulins"/>
    <property type="match status" value="1"/>
</dbReference>
<dbReference type="AlphaFoldDB" id="A0A0N4YJ21"/>
<dbReference type="PROSITE" id="PS50234">
    <property type="entry name" value="VWFA"/>
    <property type="match status" value="2"/>
</dbReference>
<evidence type="ECO:0000256" key="1">
    <source>
        <dbReference type="ARBA" id="ARBA00004498"/>
    </source>
</evidence>
<dbReference type="SMART" id="SM00327">
    <property type="entry name" value="VWA"/>
    <property type="match status" value="2"/>
</dbReference>
<dbReference type="CDD" id="cd00054">
    <property type="entry name" value="EGF_CA"/>
    <property type="match status" value="1"/>
</dbReference>
<dbReference type="OMA" id="CKIAPAD"/>
<evidence type="ECO:0000313" key="9">
    <source>
        <dbReference type="WBParaSite" id="NBR_0001694201-mRNA-1"/>
    </source>
</evidence>
<feature type="domain" description="VWFA" evidence="5">
    <location>
        <begin position="368"/>
        <end position="546"/>
    </location>
</feature>
<dbReference type="InterPro" id="IPR036116">
    <property type="entry name" value="FN3_sf"/>
</dbReference>
<evidence type="ECO:0000256" key="4">
    <source>
        <dbReference type="SAM" id="MobiDB-lite"/>
    </source>
</evidence>
<dbReference type="CDD" id="cd00063">
    <property type="entry name" value="FN3"/>
    <property type="match status" value="1"/>
</dbReference>
<keyword evidence="3" id="KW-1015">Disulfide bond</keyword>
<sequence length="1090" mass="118772">PLPTDASGNYIVVSEGEAVSKELPTDESGNVIYPVTKPDGTPESSAVPPLPTDDSGRILYPVVRPDQIPADREGSAVPTYGSGRPVQYIVVTEDGRPLPTNEYGSAIGENGSPLPTDESGRPLDHTNSPFPTNAYGEYVVPPSRRPSAHCLVNSHIELIIVLDTSNSVKVLDYRVMKELLKSFLFDHFDMTKNKVRVGVIKYGETADIPISLGDYDYVDDLLHRISETRRVKGKPMLGSALKEVAGEILISGTDEVPKFVLLLKNGLSSDSFQEEVDTLKNDIGAELFVVEAGDDASYAQSLQITSEDRVVRIPRWRGTDSEVLGPIADVICKIAPADPARLVTWPARKVTATSKAARACTQIDYQADVIIMLDSSENFSQEEFDEMKESIADLADVGFDLAPDVVRIGFVVYSDKVAVPVALGHYEDKIDLIQQISDTEKINDGVAIALYGLNAARQQFQLHGRENATRIVIMITNGRNRGNAAPAAEDLRETYNVQLFVLAVATDSEGLSTLKRIAGTEYPDRVIEVPTAFELDERTADISRHLCGYTTPAQISTATEPTLHRTTKREVSSDSRSQTIFPRGISRGLKFPPLCSDGIKRPYQFNILVDVTARSSPQDFRLAIDHLSLFFQKRFAPDDNMLQFNIMTVNSKKVLDARAGLVVGEIVFALNDITQNGDDVESAKLGVGVDSLVEMSNENYIIGSHKIMLIISADSTSSDAALPSAEYATGDFGQNIIGLSVRKPSTDLLTNMAGTGTRVIHLDWTSPNELFNSWFAYAICDYVTATTIKTAPTTTKAKSITTRKTTPAPAAVSAATNVEAVPLSPNSFSVSWTCCTNRKSNYTILYTHDTSIPQKNWQKREATCRDSFGTTIKDLPTDHQYTACVVAANGKESPSEAKLEDYTTIAEAYEPVEIAPCNCLCDRGEAVLRPSCDVAVDEYRPIATLPPATEGECPCKIKSHGGRCPFGYILAKGQCYDVDECAVDNGGCSHGCVNTPGGHYCACPYGMTRDPLDPNTCVNAANSFDRIAQLLSQYLHANAQQAAGSMRTDAIATQQKTKYKATIKSGDGNTITFEWSSVPAVVRRAFRWLF</sequence>
<accession>A0A0N4YJ21</accession>
<comment type="subcellular location">
    <subcellularLocation>
        <location evidence="1">Secreted</location>
        <location evidence="1">Extracellular space</location>
        <location evidence="1">Extracellular matrix</location>
    </subcellularLocation>
</comment>
<dbReference type="CDD" id="cd01450">
    <property type="entry name" value="vWFA_subfamily_ECM"/>
    <property type="match status" value="2"/>
</dbReference>
<dbReference type="SUPFAM" id="SSF49265">
    <property type="entry name" value="Fibronectin type III"/>
    <property type="match status" value="1"/>
</dbReference>
<reference evidence="7 8" key="2">
    <citation type="submission" date="2018-11" db="EMBL/GenBank/DDBJ databases">
        <authorList>
            <consortium name="Pathogen Informatics"/>
        </authorList>
    </citation>
    <scope>NUCLEOTIDE SEQUENCE [LARGE SCALE GENOMIC DNA]</scope>
</reference>
<evidence type="ECO:0000256" key="3">
    <source>
        <dbReference type="ARBA" id="ARBA00023157"/>
    </source>
</evidence>
<evidence type="ECO:0000313" key="8">
    <source>
        <dbReference type="Proteomes" id="UP000271162"/>
    </source>
</evidence>
<name>A0A0N4YJ21_NIPBR</name>
<dbReference type="GO" id="GO:0005509">
    <property type="term" value="F:calcium ion binding"/>
    <property type="evidence" value="ECO:0007669"/>
    <property type="project" value="InterPro"/>
</dbReference>
<keyword evidence="2" id="KW-0272">Extracellular matrix</keyword>
<evidence type="ECO:0000259" key="5">
    <source>
        <dbReference type="PROSITE" id="PS50234"/>
    </source>
</evidence>
<dbReference type="InterPro" id="IPR013783">
    <property type="entry name" value="Ig-like_fold"/>
</dbReference>
<dbReference type="InterPro" id="IPR002035">
    <property type="entry name" value="VWF_A"/>
</dbReference>
<evidence type="ECO:0000256" key="2">
    <source>
        <dbReference type="ARBA" id="ARBA00022530"/>
    </source>
</evidence>
<dbReference type="Pfam" id="PF00041">
    <property type="entry name" value="fn3"/>
    <property type="match status" value="1"/>
</dbReference>
<dbReference type="SUPFAM" id="SSF53300">
    <property type="entry name" value="vWA-like"/>
    <property type="match status" value="2"/>
</dbReference>
<keyword evidence="8" id="KW-1185">Reference proteome</keyword>
<evidence type="ECO:0000259" key="6">
    <source>
        <dbReference type="PROSITE" id="PS50853"/>
    </source>
</evidence>
<organism evidence="9">
    <name type="scientific">Nippostrongylus brasiliensis</name>
    <name type="common">Rat hookworm</name>
    <dbReference type="NCBI Taxonomy" id="27835"/>
    <lineage>
        <taxon>Eukaryota</taxon>
        <taxon>Metazoa</taxon>
        <taxon>Ecdysozoa</taxon>
        <taxon>Nematoda</taxon>
        <taxon>Chromadorea</taxon>
        <taxon>Rhabditida</taxon>
        <taxon>Rhabditina</taxon>
        <taxon>Rhabditomorpha</taxon>
        <taxon>Strongyloidea</taxon>
        <taxon>Heligmosomidae</taxon>
        <taxon>Nippostrongylus</taxon>
    </lineage>
</organism>
<proteinExistence type="predicted"/>
<protein>
    <submittedName>
        <fullName evidence="9">VWFA domain-containing protein</fullName>
    </submittedName>
</protein>
<dbReference type="SMART" id="SM00060">
    <property type="entry name" value="FN3"/>
    <property type="match status" value="1"/>
</dbReference>
<dbReference type="Pfam" id="PF00092">
    <property type="entry name" value="VWA"/>
    <property type="match status" value="2"/>
</dbReference>
<reference evidence="9" key="1">
    <citation type="submission" date="2017-02" db="UniProtKB">
        <authorList>
            <consortium name="WormBaseParasite"/>
        </authorList>
    </citation>
    <scope>IDENTIFICATION</scope>
</reference>
<dbReference type="InterPro" id="IPR036465">
    <property type="entry name" value="vWFA_dom_sf"/>
</dbReference>
<dbReference type="PROSITE" id="PS50853">
    <property type="entry name" value="FN3"/>
    <property type="match status" value="1"/>
</dbReference>
<dbReference type="WBParaSite" id="NBR_0001694201-mRNA-1">
    <property type="protein sequence ID" value="NBR_0001694201-mRNA-1"/>
    <property type="gene ID" value="NBR_0001694201"/>
</dbReference>
<dbReference type="SUPFAM" id="SSF57196">
    <property type="entry name" value="EGF/Laminin"/>
    <property type="match status" value="1"/>
</dbReference>
<dbReference type="InterPro" id="IPR001881">
    <property type="entry name" value="EGF-like_Ca-bd_dom"/>
</dbReference>
<evidence type="ECO:0000313" key="7">
    <source>
        <dbReference type="EMBL" id="VDL80556.1"/>
    </source>
</evidence>
<dbReference type="SMART" id="SM00179">
    <property type="entry name" value="EGF_CA"/>
    <property type="match status" value="1"/>
</dbReference>